<dbReference type="Gene3D" id="1.20.1260.10">
    <property type="match status" value="1"/>
</dbReference>
<dbReference type="PANTHER" id="PTHR33531">
    <property type="entry name" value="RUBRERYTHRIN SUBFAMILY"/>
    <property type="match status" value="1"/>
</dbReference>
<dbReference type="SUPFAM" id="SSF47240">
    <property type="entry name" value="Ferritin-like"/>
    <property type="match status" value="1"/>
</dbReference>
<sequence length="158" mass="17587">MSFDFNADDIFEMAQQIEKNGAAFYAGAAASISDPTAKAFLEKLSQMEVSHEKTFADMRKQLSDKEKTPTTFDPQGEAALYLKALADTKVFFEKTIDTTSMKEILKAAIEAEKDSIVFYLGMKEMVPVGMGKNRLDAIIKEEMGHIRLLAKELTAFKA</sequence>
<dbReference type="PANTHER" id="PTHR33531:SF7">
    <property type="entry name" value="HYPOTHETICAL MEMBRANE PROTEIN, CONSERVED"/>
    <property type="match status" value="1"/>
</dbReference>
<dbReference type="InterPro" id="IPR003251">
    <property type="entry name" value="Rr_diiron-bd_dom"/>
</dbReference>
<evidence type="ECO:0000313" key="2">
    <source>
        <dbReference type="EMBL" id="HGU34595.1"/>
    </source>
</evidence>
<dbReference type="EMBL" id="DSUH01000394">
    <property type="protein sequence ID" value="HGU34595.1"/>
    <property type="molecule type" value="Genomic_DNA"/>
</dbReference>
<proteinExistence type="predicted"/>
<name>A0A7C4W1K4_9BACT</name>
<dbReference type="GO" id="GO:0046872">
    <property type="term" value="F:metal ion binding"/>
    <property type="evidence" value="ECO:0007669"/>
    <property type="project" value="InterPro"/>
</dbReference>
<reference evidence="2" key="1">
    <citation type="journal article" date="2020" name="mSystems">
        <title>Genome- and Community-Level Interaction Insights into Carbon Utilization and Element Cycling Functions of Hydrothermarchaeota in Hydrothermal Sediment.</title>
        <authorList>
            <person name="Zhou Z."/>
            <person name="Liu Y."/>
            <person name="Xu W."/>
            <person name="Pan J."/>
            <person name="Luo Z.H."/>
            <person name="Li M."/>
        </authorList>
    </citation>
    <scope>NUCLEOTIDE SEQUENCE [LARGE SCALE GENOMIC DNA]</scope>
    <source>
        <strain evidence="2">SpSt-477</strain>
    </source>
</reference>
<accession>A0A7C4W1K4</accession>
<gene>
    <name evidence="2" type="ORF">ENS29_17385</name>
</gene>
<dbReference type="InterPro" id="IPR009078">
    <property type="entry name" value="Ferritin-like_SF"/>
</dbReference>
<dbReference type="Pfam" id="PF02915">
    <property type="entry name" value="Rubrerythrin"/>
    <property type="match status" value="1"/>
</dbReference>
<feature type="domain" description="Rubrerythrin diiron-binding" evidence="1">
    <location>
        <begin position="9"/>
        <end position="152"/>
    </location>
</feature>
<dbReference type="CDD" id="cd01045">
    <property type="entry name" value="Ferritin_like_AB"/>
    <property type="match status" value="1"/>
</dbReference>
<protein>
    <submittedName>
        <fullName evidence="2">Rubrerythrin</fullName>
    </submittedName>
</protein>
<dbReference type="InterPro" id="IPR012347">
    <property type="entry name" value="Ferritin-like"/>
</dbReference>
<comment type="caution">
    <text evidence="2">The sequence shown here is derived from an EMBL/GenBank/DDBJ whole genome shotgun (WGS) entry which is preliminary data.</text>
</comment>
<dbReference type="GO" id="GO:0016491">
    <property type="term" value="F:oxidoreductase activity"/>
    <property type="evidence" value="ECO:0007669"/>
    <property type="project" value="InterPro"/>
</dbReference>
<dbReference type="AlphaFoldDB" id="A0A7C4W1K4"/>
<evidence type="ECO:0000259" key="1">
    <source>
        <dbReference type="Pfam" id="PF02915"/>
    </source>
</evidence>
<organism evidence="2">
    <name type="scientific">Desulfatirhabdium butyrativorans</name>
    <dbReference type="NCBI Taxonomy" id="340467"/>
    <lineage>
        <taxon>Bacteria</taxon>
        <taxon>Pseudomonadati</taxon>
        <taxon>Thermodesulfobacteriota</taxon>
        <taxon>Desulfobacteria</taxon>
        <taxon>Desulfobacterales</taxon>
        <taxon>Desulfatirhabdiaceae</taxon>
        <taxon>Desulfatirhabdium</taxon>
    </lineage>
</organism>